<gene>
    <name evidence="1" type="ORF">SDC9_136074</name>
</gene>
<name>A0A645DI25_9ZZZZ</name>
<evidence type="ECO:0000313" key="1">
    <source>
        <dbReference type="EMBL" id="MPM88966.1"/>
    </source>
</evidence>
<dbReference type="AlphaFoldDB" id="A0A645DI25"/>
<proteinExistence type="predicted"/>
<sequence>MPKRRDTVLFLPRKTARWVAAPAPFALSLAHLPAGVPLLQTTRRHCHILRGGPLQHRALAAAPCRCGAAALPSPVSGFGGSPGIISRGRSTKTQKPPACCGRAARKIAPNDINTNDKPELAAKLMA</sequence>
<accession>A0A645DI25</accession>
<organism evidence="1">
    <name type="scientific">bioreactor metagenome</name>
    <dbReference type="NCBI Taxonomy" id="1076179"/>
    <lineage>
        <taxon>unclassified sequences</taxon>
        <taxon>metagenomes</taxon>
        <taxon>ecological metagenomes</taxon>
    </lineage>
</organism>
<protein>
    <submittedName>
        <fullName evidence="1">Uncharacterized protein</fullName>
    </submittedName>
</protein>
<dbReference type="EMBL" id="VSSQ01036472">
    <property type="protein sequence ID" value="MPM88966.1"/>
    <property type="molecule type" value="Genomic_DNA"/>
</dbReference>
<comment type="caution">
    <text evidence="1">The sequence shown here is derived from an EMBL/GenBank/DDBJ whole genome shotgun (WGS) entry which is preliminary data.</text>
</comment>
<reference evidence="1" key="1">
    <citation type="submission" date="2019-08" db="EMBL/GenBank/DDBJ databases">
        <authorList>
            <person name="Kucharzyk K."/>
            <person name="Murdoch R.W."/>
            <person name="Higgins S."/>
            <person name="Loffler F."/>
        </authorList>
    </citation>
    <scope>NUCLEOTIDE SEQUENCE</scope>
</reference>